<evidence type="ECO:0000256" key="1">
    <source>
        <dbReference type="ARBA" id="ARBA00022679"/>
    </source>
</evidence>
<dbReference type="AlphaFoldDB" id="A0A6P3YBJ1"/>
<dbReference type="Proteomes" id="UP000515204">
    <property type="component" value="Unplaced"/>
</dbReference>
<dbReference type="SMART" id="SM00825">
    <property type="entry name" value="PKS_KS"/>
    <property type="match status" value="1"/>
</dbReference>
<dbReference type="Gene3D" id="3.40.47.10">
    <property type="match status" value="1"/>
</dbReference>
<sequence length="229" mass="25586">MSIKHSERACSMESSKRCNPYVKVLPEEEIVISGISGRFPNSDNMKQLEENLLNKMDLGSDDNRRWSPVHYDMPTRSGLINHEQKFDAQFFNMTSSEAHATDPMCRMLLEHTYEAIIDAGVNPKELRGTKTGVIIGSCYSATRNIITFYRPDAAGYTFVGCSQYFLANSISNWLGLNGPSYALDTACSSSHYAMAEAYRMIRSGECDAAIVGGANMCLHPYISLQFFQL</sequence>
<keyword evidence="1" id="KW-0808">Transferase</keyword>
<proteinExistence type="predicted"/>
<feature type="non-terminal residue" evidence="4">
    <location>
        <position position="229"/>
    </location>
</feature>
<dbReference type="Pfam" id="PF00109">
    <property type="entry name" value="ketoacyl-synt"/>
    <property type="match status" value="1"/>
</dbReference>
<dbReference type="InterPro" id="IPR020841">
    <property type="entry name" value="PKS_Beta-ketoAc_synthase_dom"/>
</dbReference>
<dbReference type="PANTHER" id="PTHR43775:SF23">
    <property type="entry name" value="FATTY ACID SYNTHASE 3"/>
    <property type="match status" value="1"/>
</dbReference>
<dbReference type="GO" id="GO:0004312">
    <property type="term" value="F:fatty acid synthase activity"/>
    <property type="evidence" value="ECO:0007669"/>
    <property type="project" value="TreeGrafter"/>
</dbReference>
<reference evidence="4" key="1">
    <citation type="submission" date="2025-08" db="UniProtKB">
        <authorList>
            <consortium name="RefSeq"/>
        </authorList>
    </citation>
    <scope>IDENTIFICATION</scope>
</reference>
<evidence type="ECO:0000313" key="3">
    <source>
        <dbReference type="Proteomes" id="UP000515204"/>
    </source>
</evidence>
<name>A0A6P3YBJ1_DINQU</name>
<dbReference type="PROSITE" id="PS52004">
    <property type="entry name" value="KS3_2"/>
    <property type="match status" value="1"/>
</dbReference>
<keyword evidence="3" id="KW-1185">Reference proteome</keyword>
<dbReference type="InterPro" id="IPR050091">
    <property type="entry name" value="PKS_NRPS_Biosynth_Enz"/>
</dbReference>
<dbReference type="PROSITE" id="PS00606">
    <property type="entry name" value="KS3_1"/>
    <property type="match status" value="1"/>
</dbReference>
<dbReference type="InterPro" id="IPR014030">
    <property type="entry name" value="Ketoacyl_synth_N"/>
</dbReference>
<evidence type="ECO:0000313" key="4">
    <source>
        <dbReference type="RefSeq" id="XP_014487339.1"/>
    </source>
</evidence>
<feature type="domain" description="Ketosynthase family 3 (KS3)" evidence="2">
    <location>
        <begin position="27"/>
        <end position="229"/>
    </location>
</feature>
<dbReference type="GeneID" id="106751075"/>
<dbReference type="OrthoDB" id="329835at2759"/>
<dbReference type="CDD" id="cd00833">
    <property type="entry name" value="PKS"/>
    <property type="match status" value="1"/>
</dbReference>
<gene>
    <name evidence="4" type="primary">LOC106751075</name>
</gene>
<dbReference type="PANTHER" id="PTHR43775">
    <property type="entry name" value="FATTY ACID SYNTHASE"/>
    <property type="match status" value="1"/>
</dbReference>
<accession>A0A6P3YBJ1</accession>
<dbReference type="SUPFAM" id="SSF53901">
    <property type="entry name" value="Thiolase-like"/>
    <property type="match status" value="1"/>
</dbReference>
<evidence type="ECO:0000259" key="2">
    <source>
        <dbReference type="PROSITE" id="PS52004"/>
    </source>
</evidence>
<dbReference type="InterPro" id="IPR018201">
    <property type="entry name" value="Ketoacyl_synth_AS"/>
</dbReference>
<dbReference type="InterPro" id="IPR016039">
    <property type="entry name" value="Thiolase-like"/>
</dbReference>
<dbReference type="GO" id="GO:0006633">
    <property type="term" value="P:fatty acid biosynthetic process"/>
    <property type="evidence" value="ECO:0007669"/>
    <property type="project" value="InterPro"/>
</dbReference>
<organism evidence="3 4">
    <name type="scientific">Dinoponera quadriceps</name>
    <name type="common">South American ant</name>
    <dbReference type="NCBI Taxonomy" id="609295"/>
    <lineage>
        <taxon>Eukaryota</taxon>
        <taxon>Metazoa</taxon>
        <taxon>Ecdysozoa</taxon>
        <taxon>Arthropoda</taxon>
        <taxon>Hexapoda</taxon>
        <taxon>Insecta</taxon>
        <taxon>Pterygota</taxon>
        <taxon>Neoptera</taxon>
        <taxon>Endopterygota</taxon>
        <taxon>Hymenoptera</taxon>
        <taxon>Apocrita</taxon>
        <taxon>Aculeata</taxon>
        <taxon>Formicoidea</taxon>
        <taxon>Formicidae</taxon>
        <taxon>Ponerinae</taxon>
        <taxon>Ponerini</taxon>
        <taxon>Dinoponera</taxon>
    </lineage>
</organism>
<dbReference type="KEGG" id="dqu:106751075"/>
<dbReference type="RefSeq" id="XP_014487339.1">
    <property type="nucleotide sequence ID" value="XM_014631853.1"/>
</dbReference>
<protein>
    <submittedName>
        <fullName evidence="4">Fatty acid synthase-like</fullName>
    </submittedName>
</protein>
<dbReference type="GO" id="GO:0004315">
    <property type="term" value="F:3-oxoacyl-[acyl-carrier-protein] synthase activity"/>
    <property type="evidence" value="ECO:0007669"/>
    <property type="project" value="InterPro"/>
</dbReference>